<dbReference type="EMBL" id="CP055153">
    <property type="protein sequence ID" value="QMU26913.1"/>
    <property type="molecule type" value="Genomic_DNA"/>
</dbReference>
<dbReference type="KEGG" id="add:HUW48_02185"/>
<keyword evidence="4" id="KW-1185">Reference proteome</keyword>
<evidence type="ECO:0000313" key="3">
    <source>
        <dbReference type="EMBL" id="QMU26913.1"/>
    </source>
</evidence>
<dbReference type="Pfam" id="PF13181">
    <property type="entry name" value="TPR_8"/>
    <property type="match status" value="1"/>
</dbReference>
<protein>
    <recommendedName>
        <fullName evidence="5">Tetratricopeptide repeat protein</fullName>
    </recommendedName>
</protein>
<reference evidence="3 4" key="1">
    <citation type="submission" date="2020-06" db="EMBL/GenBank/DDBJ databases">
        <authorList>
            <person name="Hwang Y.J."/>
        </authorList>
    </citation>
    <scope>NUCLEOTIDE SEQUENCE [LARGE SCALE GENOMIC DNA]</scope>
    <source>
        <strain evidence="3 4">KUDC8001</strain>
    </source>
</reference>
<evidence type="ECO:0000256" key="2">
    <source>
        <dbReference type="SAM" id="SignalP"/>
    </source>
</evidence>
<evidence type="ECO:0008006" key="5">
    <source>
        <dbReference type="Google" id="ProtNLM"/>
    </source>
</evidence>
<dbReference type="Proteomes" id="UP000514509">
    <property type="component" value="Chromosome"/>
</dbReference>
<dbReference type="InterPro" id="IPR019734">
    <property type="entry name" value="TPR_rpt"/>
</dbReference>
<reference evidence="3 4" key="2">
    <citation type="submission" date="2020-08" db="EMBL/GenBank/DDBJ databases">
        <title>Adhaeribacter dokdonensis sp. nov., isolated from the rhizosphere of Elymus tsukushiensis, a plant native to the Dokdo Islands, Republic of Korea.</title>
        <authorList>
            <person name="Ghim S.Y."/>
        </authorList>
    </citation>
    <scope>NUCLEOTIDE SEQUENCE [LARGE SCALE GENOMIC DNA]</scope>
    <source>
        <strain evidence="3 4">KUDC8001</strain>
    </source>
</reference>
<evidence type="ECO:0000256" key="1">
    <source>
        <dbReference type="SAM" id="Coils"/>
    </source>
</evidence>
<keyword evidence="2" id="KW-0732">Signal</keyword>
<gene>
    <name evidence="3" type="ORF">HUW48_02185</name>
</gene>
<organism evidence="3 4">
    <name type="scientific">Adhaeribacter radiodurans</name>
    <dbReference type="NCBI Taxonomy" id="2745197"/>
    <lineage>
        <taxon>Bacteria</taxon>
        <taxon>Pseudomonadati</taxon>
        <taxon>Bacteroidota</taxon>
        <taxon>Cytophagia</taxon>
        <taxon>Cytophagales</taxon>
        <taxon>Hymenobacteraceae</taxon>
        <taxon>Adhaeribacter</taxon>
    </lineage>
</organism>
<dbReference type="InterPro" id="IPR011990">
    <property type="entry name" value="TPR-like_helical_dom_sf"/>
</dbReference>
<feature type="signal peptide" evidence="2">
    <location>
        <begin position="1"/>
        <end position="27"/>
    </location>
</feature>
<dbReference type="SMART" id="SM00028">
    <property type="entry name" value="TPR"/>
    <property type="match status" value="4"/>
</dbReference>
<name>A0A7L7L2D1_9BACT</name>
<dbReference type="RefSeq" id="WP_182414115.1">
    <property type="nucleotide sequence ID" value="NZ_CP055153.1"/>
</dbReference>
<feature type="coiled-coil region" evidence="1">
    <location>
        <begin position="399"/>
        <end position="433"/>
    </location>
</feature>
<dbReference type="Gene3D" id="1.25.40.10">
    <property type="entry name" value="Tetratricopeptide repeat domain"/>
    <property type="match status" value="2"/>
</dbReference>
<dbReference type="SUPFAM" id="SSF48452">
    <property type="entry name" value="TPR-like"/>
    <property type="match status" value="1"/>
</dbReference>
<dbReference type="AlphaFoldDB" id="A0A7L7L2D1"/>
<dbReference type="PANTHER" id="PTHR45588">
    <property type="entry name" value="TPR DOMAIN-CONTAINING PROTEIN"/>
    <property type="match status" value="1"/>
</dbReference>
<dbReference type="PANTHER" id="PTHR45588:SF1">
    <property type="entry name" value="WW DOMAIN-CONTAINING PROTEIN"/>
    <property type="match status" value="1"/>
</dbReference>
<proteinExistence type="predicted"/>
<feature type="chain" id="PRO_5029810011" description="Tetratricopeptide repeat protein" evidence="2">
    <location>
        <begin position="28"/>
        <end position="565"/>
    </location>
</feature>
<sequence length="565" mass="63544">MNSCTLIRFLSLVLTLFLLLACSRAKNQDQLEKELQYLPLARGEVTLCGSGSDQFGSVAFSLSCSEKVKKDFNLAIALLHSFEYTEAEKVFARVMDTDPECVMAYWGAAMCNFHPLWTPPSPVDLQKGEKIIALARTIVNDKSSREADYLEAIASIYDQWNTLDHRTRLLKYEKASRKIFEKYPLDSEAAIFYALALGAAADPKDKTFHKQKKAGYILNQILANKPNHPGVVHYLIHINDYPELAELALPAARKYASIATASAHAQHMPSHIFTRLGLWDEAIESNIKSVSAAQCYAESSGMKGHWDEELHGLDYLTYAYLQKANDTKAMEQIRYLQTLNEVSPINFKVAYCFAAMPARYALERKDWKAAGQLNLEPTNLPWEKFLWEKANIHFARLLGAVHIRKLNQARAELEQLEQIHGRLVQAKEDYKSNLVLIQIKASKGWIKLGEGKKEEAIALMTEAAEMEDATAKHPVTPGEIIPARELLGDMFLEISNYGNALKAYEADLQKHRHRFNGLYGAGLAAEELGDTKKAKQYYQQLVALTNSSASNRPQLLAAQLFVKNN</sequence>
<accession>A0A7L7L2D1</accession>
<keyword evidence="1" id="KW-0175">Coiled coil</keyword>
<evidence type="ECO:0000313" key="4">
    <source>
        <dbReference type="Proteomes" id="UP000514509"/>
    </source>
</evidence>